<dbReference type="AlphaFoldDB" id="A0AAD8GVQ1"/>
<dbReference type="Proteomes" id="UP001237642">
    <property type="component" value="Unassembled WGS sequence"/>
</dbReference>
<dbReference type="Gene3D" id="3.30.40.10">
    <property type="entry name" value="Zinc/RING finger domain, C3HC4 (zinc finger)"/>
    <property type="match status" value="1"/>
</dbReference>
<reference evidence="1" key="1">
    <citation type="submission" date="2023-02" db="EMBL/GenBank/DDBJ databases">
        <title>Genome of toxic invasive species Heracleum sosnowskyi carries increased number of genes despite the absence of recent whole-genome duplications.</title>
        <authorList>
            <person name="Schelkunov M."/>
            <person name="Shtratnikova V."/>
            <person name="Makarenko M."/>
            <person name="Klepikova A."/>
            <person name="Omelchenko D."/>
            <person name="Novikova G."/>
            <person name="Obukhova E."/>
            <person name="Bogdanov V."/>
            <person name="Penin A."/>
            <person name="Logacheva M."/>
        </authorList>
    </citation>
    <scope>NUCLEOTIDE SEQUENCE</scope>
    <source>
        <strain evidence="1">Hsosn_3</strain>
        <tissue evidence="1">Leaf</tissue>
    </source>
</reference>
<gene>
    <name evidence="1" type="ORF">POM88_048182</name>
</gene>
<protein>
    <recommendedName>
        <fullName evidence="3">PHD-type domain-containing protein</fullName>
    </recommendedName>
</protein>
<name>A0AAD8GVQ1_9APIA</name>
<sequence>MHGSFKRDQHFGTGTLCTAITDTCPIVLANDEGELPPGVSPPSAKRAFYIHRGCIEWSFGKYKHICAWPGVVALCVICKQLGATLDCSGSLCIKIYHLICASEASLVKLDKGLCDDPPPPQNLSGYDAMRLDLRKNKLEERAFIRVPAENLIARNKV</sequence>
<accession>A0AAD8GVQ1</accession>
<reference evidence="1" key="2">
    <citation type="submission" date="2023-05" db="EMBL/GenBank/DDBJ databases">
        <authorList>
            <person name="Schelkunov M.I."/>
        </authorList>
    </citation>
    <scope>NUCLEOTIDE SEQUENCE</scope>
    <source>
        <strain evidence="1">Hsosn_3</strain>
        <tissue evidence="1">Leaf</tissue>
    </source>
</reference>
<evidence type="ECO:0000313" key="2">
    <source>
        <dbReference type="Proteomes" id="UP001237642"/>
    </source>
</evidence>
<organism evidence="1 2">
    <name type="scientific">Heracleum sosnowskyi</name>
    <dbReference type="NCBI Taxonomy" id="360622"/>
    <lineage>
        <taxon>Eukaryota</taxon>
        <taxon>Viridiplantae</taxon>
        <taxon>Streptophyta</taxon>
        <taxon>Embryophyta</taxon>
        <taxon>Tracheophyta</taxon>
        <taxon>Spermatophyta</taxon>
        <taxon>Magnoliopsida</taxon>
        <taxon>eudicotyledons</taxon>
        <taxon>Gunneridae</taxon>
        <taxon>Pentapetalae</taxon>
        <taxon>asterids</taxon>
        <taxon>campanulids</taxon>
        <taxon>Apiales</taxon>
        <taxon>Apiaceae</taxon>
        <taxon>Apioideae</taxon>
        <taxon>apioid superclade</taxon>
        <taxon>Tordylieae</taxon>
        <taxon>Tordyliinae</taxon>
        <taxon>Heracleum</taxon>
    </lineage>
</organism>
<comment type="caution">
    <text evidence="1">The sequence shown here is derived from an EMBL/GenBank/DDBJ whole genome shotgun (WGS) entry which is preliminary data.</text>
</comment>
<evidence type="ECO:0008006" key="3">
    <source>
        <dbReference type="Google" id="ProtNLM"/>
    </source>
</evidence>
<dbReference type="InterPro" id="IPR013083">
    <property type="entry name" value="Znf_RING/FYVE/PHD"/>
</dbReference>
<proteinExistence type="predicted"/>
<keyword evidence="2" id="KW-1185">Reference proteome</keyword>
<evidence type="ECO:0000313" key="1">
    <source>
        <dbReference type="EMBL" id="KAK1354926.1"/>
    </source>
</evidence>
<dbReference type="EMBL" id="JAUIZM010000011">
    <property type="protein sequence ID" value="KAK1354926.1"/>
    <property type="molecule type" value="Genomic_DNA"/>
</dbReference>